<reference evidence="1 2" key="1">
    <citation type="submission" date="2023-07" db="EMBL/GenBank/DDBJ databases">
        <title>Sequencing the genomes of 1000 actinobacteria strains.</title>
        <authorList>
            <person name="Klenk H.-P."/>
        </authorList>
    </citation>
    <scope>NUCLEOTIDE SEQUENCE [LARGE SCALE GENOMIC DNA]</scope>
    <source>
        <strain evidence="1 2">GD13</strain>
    </source>
</reference>
<name>A0ABT9NLB8_9ACTN</name>
<gene>
    <name evidence="1" type="ORF">J2S59_001022</name>
</gene>
<proteinExistence type="predicted"/>
<evidence type="ECO:0000313" key="2">
    <source>
        <dbReference type="Proteomes" id="UP001240447"/>
    </source>
</evidence>
<dbReference type="NCBIfam" id="TIGR01484">
    <property type="entry name" value="HAD-SF-IIB"/>
    <property type="match status" value="1"/>
</dbReference>
<keyword evidence="2" id="KW-1185">Reference proteome</keyword>
<dbReference type="Gene3D" id="3.30.1240.10">
    <property type="match status" value="1"/>
</dbReference>
<dbReference type="SFLD" id="SFLDS00003">
    <property type="entry name" value="Haloacid_Dehalogenase"/>
    <property type="match status" value="1"/>
</dbReference>
<accession>A0ABT9NLB8</accession>
<protein>
    <submittedName>
        <fullName evidence="1">Cof subfamily protein (Haloacid dehalogenase superfamily)</fullName>
    </submittedName>
</protein>
<dbReference type="InterPro" id="IPR023214">
    <property type="entry name" value="HAD_sf"/>
</dbReference>
<dbReference type="PANTHER" id="PTHR10000:SF8">
    <property type="entry name" value="HAD SUPERFAMILY HYDROLASE-LIKE, TYPE 3"/>
    <property type="match status" value="1"/>
</dbReference>
<dbReference type="EMBL" id="JAUSQM010000001">
    <property type="protein sequence ID" value="MDP9821213.1"/>
    <property type="molecule type" value="Genomic_DNA"/>
</dbReference>
<comment type="caution">
    <text evidence="1">The sequence shown here is derived from an EMBL/GenBank/DDBJ whole genome shotgun (WGS) entry which is preliminary data.</text>
</comment>
<dbReference type="InterPro" id="IPR000150">
    <property type="entry name" value="Cof"/>
</dbReference>
<organism evidence="1 2">
    <name type="scientific">Nocardioides massiliensis</name>
    <dbReference type="NCBI Taxonomy" id="1325935"/>
    <lineage>
        <taxon>Bacteria</taxon>
        <taxon>Bacillati</taxon>
        <taxon>Actinomycetota</taxon>
        <taxon>Actinomycetes</taxon>
        <taxon>Propionibacteriales</taxon>
        <taxon>Nocardioidaceae</taxon>
        <taxon>Nocardioides</taxon>
    </lineage>
</organism>
<dbReference type="Pfam" id="PF08282">
    <property type="entry name" value="Hydrolase_3"/>
    <property type="match status" value="1"/>
</dbReference>
<dbReference type="InterPro" id="IPR006379">
    <property type="entry name" value="HAD-SF_hydro_IIB"/>
</dbReference>
<dbReference type="SUPFAM" id="SSF56784">
    <property type="entry name" value="HAD-like"/>
    <property type="match status" value="1"/>
</dbReference>
<dbReference type="Gene3D" id="3.40.50.1000">
    <property type="entry name" value="HAD superfamily/HAD-like"/>
    <property type="match status" value="1"/>
</dbReference>
<dbReference type="PANTHER" id="PTHR10000">
    <property type="entry name" value="PHOSPHOSERINE PHOSPHATASE"/>
    <property type="match status" value="1"/>
</dbReference>
<evidence type="ECO:0000313" key="1">
    <source>
        <dbReference type="EMBL" id="MDP9821213.1"/>
    </source>
</evidence>
<dbReference type="RefSeq" id="WP_068117547.1">
    <property type="nucleotide sequence ID" value="NZ_CCXJ01000093.1"/>
</dbReference>
<dbReference type="InterPro" id="IPR036412">
    <property type="entry name" value="HAD-like_sf"/>
</dbReference>
<dbReference type="NCBIfam" id="TIGR00099">
    <property type="entry name" value="Cof-subfamily"/>
    <property type="match status" value="1"/>
</dbReference>
<dbReference type="Proteomes" id="UP001240447">
    <property type="component" value="Unassembled WGS sequence"/>
</dbReference>
<dbReference type="SFLD" id="SFLDG01140">
    <property type="entry name" value="C2.B:_Phosphomannomutase_and_P"/>
    <property type="match status" value="1"/>
</dbReference>
<sequence length="263" mass="29021">MYKLVATDLDGTLLDSRGEVSPRTREVISALEERGIVVVFVTGRPLRWMETLWEHVGDHGLAVCSNGGIVYDVRTHRVVRSRTIPRTTGLEVADRLRSELPGTAYALERLDGIAVEEQFGLRFPRPSDLRIGPLEDYFEDDAVVKLLAKHDAHDPEPYWHRVEELVGDLVTTTWSSVGTLVEMSAEQVTKATTLAQVCLDRGIAPEEVVAFGDMPNDLAMLSWAGRSYAMANAHAQVRAAADHVAPPHDQDGVAQALEELFAL</sequence>
<dbReference type="CDD" id="cd07516">
    <property type="entry name" value="HAD_Pase"/>
    <property type="match status" value="1"/>
</dbReference>